<sequence>MCFFYSAKMAVVFILMLSSATLEAKQNDKFYDLITAIGEHFGGEFKDAEKVLELDLNGANSFLDELHTFATREIVTKNENVAIYKDDKYKSEYRKGEAFKLSRKNYQILKQLNDQKFSIYEKNTANFLEFVISNTFGIDPELHFNSQDKEIQEYVQKDVEENCKKFDDEEAKIIFLNNVRYDLAINFEFNQRKDVYERIEHLLIVWVYYAKFSKDIIEALIGKDHFQPFNLVSLFDQIKTLVEVAIPKEEANLEKAKKEINAELLAKDFEFLENNPKNIAEEKYQKAFAIICTIKQHGEKEQLGVWRGIEEYYLSIPLLKLTEQAQTLAITFGKMLENVKEYYAQK</sequence>
<keyword evidence="3" id="KW-1185">Reference proteome</keyword>
<dbReference type="AlphaFoldDB" id="A0A914I1E5"/>
<evidence type="ECO:0000313" key="4">
    <source>
        <dbReference type="WBParaSite" id="Gr19_v10_g6601.t1"/>
    </source>
</evidence>
<reference evidence="4" key="1">
    <citation type="submission" date="2022-11" db="UniProtKB">
        <authorList>
            <consortium name="WormBaseParasite"/>
        </authorList>
    </citation>
    <scope>IDENTIFICATION</scope>
</reference>
<evidence type="ECO:0000313" key="3">
    <source>
        <dbReference type="Proteomes" id="UP000887572"/>
    </source>
</evidence>
<organism evidence="3 4">
    <name type="scientific">Globodera rostochiensis</name>
    <name type="common">Golden nematode worm</name>
    <name type="synonym">Heterodera rostochiensis</name>
    <dbReference type="NCBI Taxonomy" id="31243"/>
    <lineage>
        <taxon>Eukaryota</taxon>
        <taxon>Metazoa</taxon>
        <taxon>Ecdysozoa</taxon>
        <taxon>Nematoda</taxon>
        <taxon>Chromadorea</taxon>
        <taxon>Rhabditida</taxon>
        <taxon>Tylenchina</taxon>
        <taxon>Tylenchomorpha</taxon>
        <taxon>Tylenchoidea</taxon>
        <taxon>Heteroderidae</taxon>
        <taxon>Heteroderinae</taxon>
        <taxon>Globodera</taxon>
    </lineage>
</organism>
<feature type="coiled-coil region" evidence="1">
    <location>
        <begin position="248"/>
        <end position="275"/>
    </location>
</feature>
<feature type="signal peptide" evidence="2">
    <location>
        <begin position="1"/>
        <end position="24"/>
    </location>
</feature>
<keyword evidence="2" id="KW-0732">Signal</keyword>
<keyword evidence="1" id="KW-0175">Coiled coil</keyword>
<accession>A0A914I1E5</accession>
<dbReference type="WBParaSite" id="Gr19_v10_g6601.t1">
    <property type="protein sequence ID" value="Gr19_v10_g6601.t1"/>
    <property type="gene ID" value="Gr19_v10_g6601"/>
</dbReference>
<proteinExistence type="predicted"/>
<name>A0A914I1E5_GLORO</name>
<evidence type="ECO:0000256" key="1">
    <source>
        <dbReference type="SAM" id="Coils"/>
    </source>
</evidence>
<protein>
    <submittedName>
        <fullName evidence="4">Uncharacterized protein</fullName>
    </submittedName>
</protein>
<feature type="chain" id="PRO_5036811691" evidence="2">
    <location>
        <begin position="25"/>
        <end position="346"/>
    </location>
</feature>
<evidence type="ECO:0000256" key="2">
    <source>
        <dbReference type="SAM" id="SignalP"/>
    </source>
</evidence>
<dbReference type="Proteomes" id="UP000887572">
    <property type="component" value="Unplaced"/>
</dbReference>